<accession>A0ABS3J8L3</accession>
<evidence type="ECO:0000259" key="1">
    <source>
        <dbReference type="Pfam" id="PF07238"/>
    </source>
</evidence>
<sequence length="117" mass="13307">MKDEVIPDPQNRRRWQRRRTRLRPAKLLNIQLVFLEDAMCVDISDGGMRIARPSERQLPKSLVVFDVSDLTLRAGAVCWTAGKQIGLRFTSRAVKANPAQLKALGMRDVSSSVYIRK</sequence>
<reference evidence="2 3" key="1">
    <citation type="submission" date="2021-03" db="EMBL/GenBank/DDBJ databases">
        <title>Whole genome sequence of Jiella sp. MQZ13P-4.</title>
        <authorList>
            <person name="Tuo L."/>
        </authorList>
    </citation>
    <scope>NUCLEOTIDE SEQUENCE [LARGE SCALE GENOMIC DNA]</scope>
    <source>
        <strain evidence="2 3">MQZ13P-4</strain>
    </source>
</reference>
<keyword evidence="3" id="KW-1185">Reference proteome</keyword>
<dbReference type="EMBL" id="JAFMPY010000030">
    <property type="protein sequence ID" value="MBO0906012.1"/>
    <property type="molecule type" value="Genomic_DNA"/>
</dbReference>
<dbReference type="Proteomes" id="UP000664288">
    <property type="component" value="Unassembled WGS sequence"/>
</dbReference>
<dbReference type="SUPFAM" id="SSF141371">
    <property type="entry name" value="PilZ domain-like"/>
    <property type="match status" value="1"/>
</dbReference>
<gene>
    <name evidence="2" type="ORF">J1C47_20380</name>
</gene>
<dbReference type="Pfam" id="PF07238">
    <property type="entry name" value="PilZ"/>
    <property type="match status" value="1"/>
</dbReference>
<name>A0ABS3J8L3_9HYPH</name>
<dbReference type="InterPro" id="IPR009875">
    <property type="entry name" value="PilZ_domain"/>
</dbReference>
<organism evidence="2 3">
    <name type="scientific">Jiella sonneratiae</name>
    <dbReference type="NCBI Taxonomy" id="2816856"/>
    <lineage>
        <taxon>Bacteria</taxon>
        <taxon>Pseudomonadati</taxon>
        <taxon>Pseudomonadota</taxon>
        <taxon>Alphaproteobacteria</taxon>
        <taxon>Hyphomicrobiales</taxon>
        <taxon>Aurantimonadaceae</taxon>
        <taxon>Jiella</taxon>
    </lineage>
</organism>
<evidence type="ECO:0000313" key="2">
    <source>
        <dbReference type="EMBL" id="MBO0906012.1"/>
    </source>
</evidence>
<feature type="domain" description="PilZ" evidence="1">
    <location>
        <begin position="12"/>
        <end position="91"/>
    </location>
</feature>
<comment type="caution">
    <text evidence="2">The sequence shown here is derived from an EMBL/GenBank/DDBJ whole genome shotgun (WGS) entry which is preliminary data.</text>
</comment>
<proteinExistence type="predicted"/>
<dbReference type="RefSeq" id="WP_207352647.1">
    <property type="nucleotide sequence ID" value="NZ_JAFMPY010000030.1"/>
</dbReference>
<evidence type="ECO:0000313" key="3">
    <source>
        <dbReference type="Proteomes" id="UP000664288"/>
    </source>
</evidence>
<protein>
    <recommendedName>
        <fullName evidence="1">PilZ domain-containing protein</fullName>
    </recommendedName>
</protein>